<dbReference type="EMBL" id="JAINWF010000019">
    <property type="protein sequence ID" value="MCD1610434.1"/>
    <property type="molecule type" value="Genomic_DNA"/>
</dbReference>
<sequence>MMTPWNDPDSKSQIGAARGKTGSSFRKHRHMMDARKLLINLLYRATAQSSELPGWSHRETKKPAQCLEYILVHELTHLLEHHHNVRFTGLLNQHLPQWRTLREELNGSVLAEF</sequence>
<accession>A0A9X1SRA5</accession>
<name>A0A9X1SRA5_9GAMM</name>
<dbReference type="Pfam" id="PF01863">
    <property type="entry name" value="YgjP-like"/>
    <property type="match status" value="1"/>
</dbReference>
<evidence type="ECO:0000256" key="1">
    <source>
        <dbReference type="SAM" id="MobiDB-lite"/>
    </source>
</evidence>
<protein>
    <submittedName>
        <fullName evidence="3">M48 family metallopeptidase</fullName>
    </submittedName>
</protein>
<evidence type="ECO:0000259" key="2">
    <source>
        <dbReference type="Pfam" id="PF01863"/>
    </source>
</evidence>
<reference evidence="3" key="1">
    <citation type="submission" date="2021-08" db="EMBL/GenBank/DDBJ databases">
        <title>Isolation and characterization of neutrophilic mixotrophic iron-oxidizing bacteria from deep-sea hydrothermal vents.</title>
        <authorList>
            <person name="He Y."/>
        </authorList>
    </citation>
    <scope>NUCLEOTIDE SEQUENCE</scope>
    <source>
        <strain evidence="3">IOP_13</strain>
    </source>
</reference>
<dbReference type="AlphaFoldDB" id="A0A9X1SRA5"/>
<evidence type="ECO:0000313" key="4">
    <source>
        <dbReference type="Proteomes" id="UP001138989"/>
    </source>
</evidence>
<dbReference type="Proteomes" id="UP001138989">
    <property type="component" value="Unassembled WGS sequence"/>
</dbReference>
<comment type="caution">
    <text evidence="3">The sequence shown here is derived from an EMBL/GenBank/DDBJ whole genome shotgun (WGS) entry which is preliminary data.</text>
</comment>
<gene>
    <name evidence="3" type="ORF">K7H17_21535</name>
</gene>
<feature type="domain" description="YgjP-like metallopeptidase" evidence="2">
    <location>
        <begin position="60"/>
        <end position="106"/>
    </location>
</feature>
<organism evidence="3 4">
    <name type="scientific">Stutzerimonas kunmingensis</name>
    <dbReference type="NCBI Taxonomy" id="1211807"/>
    <lineage>
        <taxon>Bacteria</taxon>
        <taxon>Pseudomonadati</taxon>
        <taxon>Pseudomonadota</taxon>
        <taxon>Gammaproteobacteria</taxon>
        <taxon>Pseudomonadales</taxon>
        <taxon>Pseudomonadaceae</taxon>
        <taxon>Stutzerimonas</taxon>
    </lineage>
</organism>
<dbReference type="RefSeq" id="WP_041014138.1">
    <property type="nucleotide sequence ID" value="NZ_CAXBAB010000060.1"/>
</dbReference>
<dbReference type="Gene3D" id="3.30.2010.10">
    <property type="entry name" value="Metalloproteases ('zincins'), catalytic domain"/>
    <property type="match status" value="1"/>
</dbReference>
<proteinExistence type="predicted"/>
<keyword evidence="4" id="KW-1185">Reference proteome</keyword>
<feature type="region of interest" description="Disordered" evidence="1">
    <location>
        <begin position="1"/>
        <end position="26"/>
    </location>
</feature>
<dbReference type="InterPro" id="IPR002725">
    <property type="entry name" value="YgjP-like_metallopeptidase"/>
</dbReference>
<evidence type="ECO:0000313" key="3">
    <source>
        <dbReference type="EMBL" id="MCD1610434.1"/>
    </source>
</evidence>